<dbReference type="Gene3D" id="1.10.260.40">
    <property type="entry name" value="lambda repressor-like DNA-binding domains"/>
    <property type="match status" value="1"/>
</dbReference>
<gene>
    <name evidence="1" type="ORF">GII30_08510</name>
</gene>
<dbReference type="GO" id="GO:0003677">
    <property type="term" value="F:DNA binding"/>
    <property type="evidence" value="ECO:0007669"/>
    <property type="project" value="InterPro"/>
</dbReference>
<dbReference type="SUPFAM" id="SSF47413">
    <property type="entry name" value="lambda repressor-like DNA-binding domains"/>
    <property type="match status" value="1"/>
</dbReference>
<organism evidence="1">
    <name type="scientific">Gordonia amarae</name>
    <dbReference type="NCBI Taxonomy" id="36821"/>
    <lineage>
        <taxon>Bacteria</taxon>
        <taxon>Bacillati</taxon>
        <taxon>Actinomycetota</taxon>
        <taxon>Actinomycetes</taxon>
        <taxon>Mycobacteriales</taxon>
        <taxon>Gordoniaceae</taxon>
        <taxon>Gordonia</taxon>
    </lineage>
</organism>
<dbReference type="PROSITE" id="PS50943">
    <property type="entry name" value="HTH_CROC1"/>
    <property type="match status" value="1"/>
</dbReference>
<protein>
    <submittedName>
        <fullName evidence="1">Helix-turn-helix domain-containing protein</fullName>
    </submittedName>
</protein>
<proteinExistence type="predicted"/>
<accession>A0A857MCW0</accession>
<dbReference type="SMART" id="SM00530">
    <property type="entry name" value="HTH_XRE"/>
    <property type="match status" value="1"/>
</dbReference>
<reference evidence="1" key="1">
    <citation type="journal article" date="2021" name="Nat. Microbiol.">
        <title>Cocultivation of an ultrasmall environmental parasitic bacterium with lytic ability against bacteria associated with wastewater foams.</title>
        <authorList>
            <person name="Batinovic S."/>
            <person name="Rose J.J.A."/>
            <person name="Ratcliffe J."/>
            <person name="Seviour R.J."/>
            <person name="Petrovski S."/>
        </authorList>
    </citation>
    <scope>NUCLEOTIDE SEQUENCE</scope>
    <source>
        <strain evidence="1">CON44</strain>
    </source>
</reference>
<dbReference type="CDD" id="cd00093">
    <property type="entry name" value="HTH_XRE"/>
    <property type="match status" value="1"/>
</dbReference>
<dbReference type="RefSeq" id="WP_005188743.1">
    <property type="nucleotide sequence ID" value="NZ_CP045804.1"/>
</dbReference>
<dbReference type="InterPro" id="IPR001387">
    <property type="entry name" value="Cro/C1-type_HTH"/>
</dbReference>
<dbReference type="EMBL" id="CP045810">
    <property type="protein sequence ID" value="QHN39199.1"/>
    <property type="molecule type" value="Genomic_DNA"/>
</dbReference>
<dbReference type="AlphaFoldDB" id="A0A857MCW0"/>
<dbReference type="InterPro" id="IPR010982">
    <property type="entry name" value="Lambda_DNA-bd_dom_sf"/>
</dbReference>
<evidence type="ECO:0000313" key="1">
    <source>
        <dbReference type="EMBL" id="QHN39199.1"/>
    </source>
</evidence>
<dbReference type="Pfam" id="PF01381">
    <property type="entry name" value="HTH_3"/>
    <property type="match status" value="1"/>
</dbReference>
<sequence length="83" mass="9087">MSTSDDFEVTAESAAGLGRAIRAARLEHGLTQAELAERALTNRFSITQIEKGETTKAVEKLFDALAALDLELVVRPRQGWRTS</sequence>
<name>A0A857MCW0_9ACTN</name>